<keyword evidence="3 7" id="KW-0812">Transmembrane</keyword>
<feature type="domain" description="Peptidase M50" evidence="9">
    <location>
        <begin position="135"/>
        <end position="403"/>
    </location>
</feature>
<dbReference type="PANTHER" id="PTHR13325">
    <property type="entry name" value="PROTEASE M50 MEMBRANE-BOUND TRANSCRIPTION FACTOR SITE 2 PROTEASE"/>
    <property type="match status" value="1"/>
</dbReference>
<evidence type="ECO:0000259" key="9">
    <source>
        <dbReference type="Pfam" id="PF02163"/>
    </source>
</evidence>
<name>A0A7R9U993_9STRA</name>
<keyword evidence="5 7" id="KW-0472">Membrane</keyword>
<dbReference type="GO" id="GO:0005737">
    <property type="term" value="C:cytoplasm"/>
    <property type="evidence" value="ECO:0007669"/>
    <property type="project" value="TreeGrafter"/>
</dbReference>
<dbReference type="EMBL" id="HBEA01010859">
    <property type="protein sequence ID" value="CAD8258816.1"/>
    <property type="molecule type" value="Transcribed_RNA"/>
</dbReference>
<keyword evidence="4 7" id="KW-1133">Transmembrane helix</keyword>
<feature type="transmembrane region" description="Helical" evidence="7">
    <location>
        <begin position="68"/>
        <end position="90"/>
    </location>
</feature>
<dbReference type="GO" id="GO:0016020">
    <property type="term" value="C:membrane"/>
    <property type="evidence" value="ECO:0007669"/>
    <property type="project" value="InterPro"/>
</dbReference>
<evidence type="ECO:0000256" key="6">
    <source>
        <dbReference type="ARBA" id="ARBA00032658"/>
    </source>
</evidence>
<evidence type="ECO:0000313" key="10">
    <source>
        <dbReference type="EMBL" id="CAD8258816.1"/>
    </source>
</evidence>
<proteinExistence type="inferred from homology"/>
<evidence type="ECO:0000256" key="7">
    <source>
        <dbReference type="SAM" id="Phobius"/>
    </source>
</evidence>
<feature type="transmembrane region" description="Helical" evidence="7">
    <location>
        <begin position="199"/>
        <end position="219"/>
    </location>
</feature>
<dbReference type="AlphaFoldDB" id="A0A7R9U993"/>
<dbReference type="Gene3D" id="2.30.42.10">
    <property type="match status" value="1"/>
</dbReference>
<keyword evidence="8" id="KW-0732">Signal</keyword>
<evidence type="ECO:0000256" key="3">
    <source>
        <dbReference type="ARBA" id="ARBA00022692"/>
    </source>
</evidence>
<dbReference type="GO" id="GO:1905897">
    <property type="term" value="P:regulation of response to endoplasmic reticulum stress"/>
    <property type="evidence" value="ECO:0007669"/>
    <property type="project" value="TreeGrafter"/>
</dbReference>
<comment type="subcellular location">
    <subcellularLocation>
        <location evidence="1">Endomembrane system</location>
        <topology evidence="1">Multi-pass membrane protein</topology>
    </subcellularLocation>
</comment>
<feature type="transmembrane region" description="Helical" evidence="7">
    <location>
        <begin position="505"/>
        <end position="524"/>
    </location>
</feature>
<reference evidence="10" key="1">
    <citation type="submission" date="2021-01" db="EMBL/GenBank/DDBJ databases">
        <authorList>
            <person name="Corre E."/>
            <person name="Pelletier E."/>
            <person name="Niang G."/>
            <person name="Scheremetjew M."/>
            <person name="Finn R."/>
            <person name="Kale V."/>
            <person name="Holt S."/>
            <person name="Cochrane G."/>
            <person name="Meng A."/>
            <person name="Brown T."/>
            <person name="Cohen L."/>
        </authorList>
    </citation>
    <scope>NUCLEOTIDE SEQUENCE</scope>
    <source>
        <strain evidence="10">CCMP2078</strain>
    </source>
</reference>
<dbReference type="PANTHER" id="PTHR13325:SF3">
    <property type="entry name" value="MEMBRANE-BOUND TRANSCRIPTION FACTOR SITE-2 PROTEASE"/>
    <property type="match status" value="1"/>
</dbReference>
<feature type="signal peptide" evidence="8">
    <location>
        <begin position="1"/>
        <end position="22"/>
    </location>
</feature>
<protein>
    <recommendedName>
        <fullName evidence="6">Endopeptidase S2P</fullName>
    </recommendedName>
</protein>
<dbReference type="InterPro" id="IPR036034">
    <property type="entry name" value="PDZ_sf"/>
</dbReference>
<dbReference type="InterPro" id="IPR008915">
    <property type="entry name" value="Peptidase_M50"/>
</dbReference>
<accession>A0A7R9U993</accession>
<dbReference type="SUPFAM" id="SSF50156">
    <property type="entry name" value="PDZ domain-like"/>
    <property type="match status" value="1"/>
</dbReference>
<evidence type="ECO:0000256" key="2">
    <source>
        <dbReference type="ARBA" id="ARBA00009989"/>
    </source>
</evidence>
<gene>
    <name evidence="10" type="ORF">PPYR1160_LOCUS8317</name>
</gene>
<evidence type="ECO:0000256" key="5">
    <source>
        <dbReference type="ARBA" id="ARBA00023136"/>
    </source>
</evidence>
<dbReference type="GO" id="GO:0031293">
    <property type="term" value="P:membrane protein intracellular domain proteolysis"/>
    <property type="evidence" value="ECO:0007669"/>
    <property type="project" value="TreeGrafter"/>
</dbReference>
<dbReference type="InterPro" id="IPR001193">
    <property type="entry name" value="MBTPS2"/>
</dbReference>
<organism evidence="10">
    <name type="scientific">Pinguiococcus pyrenoidosus</name>
    <dbReference type="NCBI Taxonomy" id="172671"/>
    <lineage>
        <taxon>Eukaryota</taxon>
        <taxon>Sar</taxon>
        <taxon>Stramenopiles</taxon>
        <taxon>Ochrophyta</taxon>
        <taxon>Pinguiophyceae</taxon>
        <taxon>Pinguiochrysidales</taxon>
        <taxon>Pinguiochrysidaceae</taxon>
        <taxon>Pinguiococcus</taxon>
    </lineage>
</organism>
<comment type="similarity">
    <text evidence="2">Belongs to the peptidase M50A family.</text>
</comment>
<evidence type="ECO:0000256" key="4">
    <source>
        <dbReference type="ARBA" id="ARBA00022989"/>
    </source>
</evidence>
<dbReference type="Pfam" id="PF02163">
    <property type="entry name" value="Peptidase_M50"/>
    <property type="match status" value="1"/>
</dbReference>
<evidence type="ECO:0000256" key="8">
    <source>
        <dbReference type="SAM" id="SignalP"/>
    </source>
</evidence>
<evidence type="ECO:0000256" key="1">
    <source>
        <dbReference type="ARBA" id="ARBA00004127"/>
    </source>
</evidence>
<dbReference type="GO" id="GO:0012505">
    <property type="term" value="C:endomembrane system"/>
    <property type="evidence" value="ECO:0007669"/>
    <property type="project" value="UniProtKB-SubCell"/>
</dbReference>
<dbReference type="GO" id="GO:0004222">
    <property type="term" value="F:metalloendopeptidase activity"/>
    <property type="evidence" value="ECO:0007669"/>
    <property type="project" value="InterPro"/>
</dbReference>
<sequence>MLAAAAALWAGLLATKLLDTAASRLLRAKPLFRSLALHPGVAVWEFRGLATTLNDWSPSARLVRCLRFFYDAGSAVVIVLQLLLPGILLLNLLSVVAVRLGVASNDGEDSEKAPITLLPSLPGSERNVETIVASLAAFLLALAVHEAGHGVAAIVEGLQLRRVGVFVAGPGLPGAFVAVEDVVHVLPCRSQLRVYSAGALHNLVLAAAAFALALVGSFLSPAFYRPGRGAMVADVLVDSPASLVFQPGQSIVALNEQSVEDASDFYKALDAAQDGMREWSRLFPTTIAGDAAGFWMSNVGVCLNEHDLLTTSRSCCSEHGAMSQRPLLLMAWHSRTSQHVLDLGDSCTCLDQSDFFERLEQPSQHTCGRFRECGQGTCAIPMVSAGEHVFLFSRDNGERIMYEGPPSQLLDGVAMTNAKPWYIPEWLRSLDVNPRSIGGLARQAARALYFRAPDLLSAFVGNLVKYNISLCLLNSAAIRFFDGDAVNRSLWLYLSPLKHRRLHRFSVYLSTALFGATIGVSLLYG</sequence>
<feature type="transmembrane region" description="Helical" evidence="7">
    <location>
        <begin position="131"/>
        <end position="155"/>
    </location>
</feature>
<feature type="transmembrane region" description="Helical" evidence="7">
    <location>
        <begin position="162"/>
        <end position="179"/>
    </location>
</feature>
<feature type="chain" id="PRO_5031158816" description="Endopeptidase S2P" evidence="8">
    <location>
        <begin position="23"/>
        <end position="525"/>
    </location>
</feature>